<feature type="transmembrane region" description="Helical" evidence="1">
    <location>
        <begin position="60"/>
        <end position="79"/>
    </location>
</feature>
<keyword evidence="3" id="KW-1185">Reference proteome</keyword>
<dbReference type="Proteomes" id="UP001606134">
    <property type="component" value="Unassembled WGS sequence"/>
</dbReference>
<accession>A0ABW7HA38</accession>
<dbReference type="RefSeq" id="WP_394408348.1">
    <property type="nucleotide sequence ID" value="NZ_JBIGIC010000004.1"/>
</dbReference>
<sequence length="427" mass="46830">MLRLAYIVELTWLLVDTLSGFLQNHNIFLPGDQTVSALVRLFAVGLFIAIILRHASVSRLPGIVLLFLCFVWIGAHMMAQGMDGPHAIADLQFLLKLLTPVLLYTVLQIQFEQGALDGRRLHCILGLNAAVLLINLSLGLFGIGFGNYGETEDGELLGSKGFFYAGNEVSATLVAVFALVIFAGRAKFQRRQSLLLATVAVFFIASLVSLSKTSLLGFLLILLFVIQAYLSRATKIKFTALLTVSVLATSPWWIPVLQTSIDRWEFMWERSPDFITFITSGRADRIDRYVDWLYGTDTPWHLLFGEGQSIGELAASFENDLLDLTYNAGLLGLLVYGIWFGWMLRGVTVRWSEGRREGSFTAYILAMFLLLSMFAGHVMYSATLAPFVALLALSSARTFPGNAGAAHGIENAAPKSASGPTVSALLS</sequence>
<feature type="transmembrane region" description="Helical" evidence="1">
    <location>
        <begin position="215"/>
        <end position="231"/>
    </location>
</feature>
<organism evidence="2 3">
    <name type="scientific">Pelomonas candidula</name>
    <dbReference type="NCBI Taxonomy" id="3299025"/>
    <lineage>
        <taxon>Bacteria</taxon>
        <taxon>Pseudomonadati</taxon>
        <taxon>Pseudomonadota</taxon>
        <taxon>Betaproteobacteria</taxon>
        <taxon>Burkholderiales</taxon>
        <taxon>Sphaerotilaceae</taxon>
        <taxon>Roseateles</taxon>
    </lineage>
</organism>
<feature type="transmembrane region" description="Helical" evidence="1">
    <location>
        <begin position="326"/>
        <end position="348"/>
    </location>
</feature>
<feature type="transmembrane region" description="Helical" evidence="1">
    <location>
        <begin position="360"/>
        <end position="380"/>
    </location>
</feature>
<feature type="transmembrane region" description="Helical" evidence="1">
    <location>
        <begin position="194"/>
        <end position="209"/>
    </location>
</feature>
<feature type="transmembrane region" description="Helical" evidence="1">
    <location>
        <begin position="238"/>
        <end position="254"/>
    </location>
</feature>
<dbReference type="EMBL" id="JBIGIC010000004">
    <property type="protein sequence ID" value="MFG6486782.1"/>
    <property type="molecule type" value="Genomic_DNA"/>
</dbReference>
<keyword evidence="1" id="KW-1133">Transmembrane helix</keyword>
<evidence type="ECO:0000313" key="2">
    <source>
        <dbReference type="EMBL" id="MFG6486782.1"/>
    </source>
</evidence>
<gene>
    <name evidence="2" type="ORF">ACG04R_08875</name>
</gene>
<feature type="transmembrane region" description="Helical" evidence="1">
    <location>
        <begin position="121"/>
        <end position="141"/>
    </location>
</feature>
<reference evidence="2 3" key="1">
    <citation type="submission" date="2024-08" db="EMBL/GenBank/DDBJ databases">
        <authorList>
            <person name="Lu H."/>
        </authorList>
    </citation>
    <scope>NUCLEOTIDE SEQUENCE [LARGE SCALE GENOMIC DNA]</scope>
    <source>
        <strain evidence="2 3">BYS78W</strain>
    </source>
</reference>
<proteinExistence type="predicted"/>
<name>A0ABW7HA38_9BURK</name>
<feature type="transmembrane region" description="Helical" evidence="1">
    <location>
        <begin position="91"/>
        <end position="109"/>
    </location>
</feature>
<keyword evidence="1" id="KW-0812">Transmembrane</keyword>
<evidence type="ECO:0000313" key="3">
    <source>
        <dbReference type="Proteomes" id="UP001606134"/>
    </source>
</evidence>
<keyword evidence="1" id="KW-0472">Membrane</keyword>
<feature type="transmembrane region" description="Helical" evidence="1">
    <location>
        <begin position="161"/>
        <end position="182"/>
    </location>
</feature>
<dbReference type="GO" id="GO:0016874">
    <property type="term" value="F:ligase activity"/>
    <property type="evidence" value="ECO:0007669"/>
    <property type="project" value="UniProtKB-KW"/>
</dbReference>
<evidence type="ECO:0000256" key="1">
    <source>
        <dbReference type="SAM" id="Phobius"/>
    </source>
</evidence>
<protein>
    <submittedName>
        <fullName evidence="2">O-antigen ligase family protein</fullName>
    </submittedName>
</protein>
<keyword evidence="2" id="KW-0436">Ligase</keyword>
<feature type="transmembrane region" description="Helical" evidence="1">
    <location>
        <begin position="35"/>
        <end position="53"/>
    </location>
</feature>
<comment type="caution">
    <text evidence="2">The sequence shown here is derived from an EMBL/GenBank/DDBJ whole genome shotgun (WGS) entry which is preliminary data.</text>
</comment>